<keyword evidence="7 9" id="KW-0408">Iron</keyword>
<name>A0A378PRL2_MORBO</name>
<keyword evidence="4 9" id="KW-0479">Metal-binding</keyword>
<feature type="binding site" description="axial binding residue" evidence="9">
    <location>
        <position position="210"/>
    </location>
    <ligand>
        <name>heme c</name>
        <dbReference type="ChEBI" id="CHEBI:61717"/>
        <label>2</label>
    </ligand>
    <ligandPart>
        <name>Fe</name>
        <dbReference type="ChEBI" id="CHEBI:18248"/>
    </ligandPart>
</feature>
<dbReference type="PANTHER" id="PTHR33751:SF9">
    <property type="entry name" value="CYTOCHROME C4"/>
    <property type="match status" value="1"/>
</dbReference>
<feature type="domain" description="Cytochrome c" evidence="11">
    <location>
        <begin position="126"/>
        <end position="233"/>
    </location>
</feature>
<reference evidence="12 13" key="1">
    <citation type="submission" date="2018-06" db="EMBL/GenBank/DDBJ databases">
        <authorList>
            <consortium name="Pathogen Informatics"/>
            <person name="Doyle S."/>
        </authorList>
    </citation>
    <scope>NUCLEOTIDE SEQUENCE [LARGE SCALE GENOMIC DNA]</scope>
    <source>
        <strain evidence="12 13">NCTC9426</strain>
    </source>
</reference>
<keyword evidence="6" id="KW-0249">Electron transport</keyword>
<dbReference type="GO" id="GO:0009055">
    <property type="term" value="F:electron transfer activity"/>
    <property type="evidence" value="ECO:0007669"/>
    <property type="project" value="InterPro"/>
</dbReference>
<gene>
    <name evidence="12" type="primary">cc4</name>
    <name evidence="12" type="ORF">NCTC9426_00943</name>
</gene>
<evidence type="ECO:0000256" key="3">
    <source>
        <dbReference type="ARBA" id="ARBA00022617"/>
    </source>
</evidence>
<dbReference type="AlphaFoldDB" id="A0A378PRL2"/>
<evidence type="ECO:0000256" key="6">
    <source>
        <dbReference type="ARBA" id="ARBA00022982"/>
    </source>
</evidence>
<evidence type="ECO:0000256" key="2">
    <source>
        <dbReference type="ARBA" id="ARBA00022448"/>
    </source>
</evidence>
<dbReference type="EMBL" id="UGPZ01000002">
    <property type="protein sequence ID" value="STY90911.1"/>
    <property type="molecule type" value="Genomic_DNA"/>
</dbReference>
<comment type="PTM">
    <text evidence="8">Binds 2 heme c groups covalently per subunit.</text>
</comment>
<keyword evidence="5" id="KW-0574">Periplasm</keyword>
<accession>A0A378PRL2</accession>
<evidence type="ECO:0000256" key="4">
    <source>
        <dbReference type="ARBA" id="ARBA00022723"/>
    </source>
</evidence>
<dbReference type="InterPro" id="IPR024167">
    <property type="entry name" value="Cytochrome_c4-like"/>
</dbReference>
<evidence type="ECO:0000313" key="12">
    <source>
        <dbReference type="EMBL" id="STY90911.1"/>
    </source>
</evidence>
<feature type="chain" id="PRO_5016755124" evidence="10">
    <location>
        <begin position="31"/>
        <end position="233"/>
    </location>
</feature>
<dbReference type="GO" id="GO:0005506">
    <property type="term" value="F:iron ion binding"/>
    <property type="evidence" value="ECO:0007669"/>
    <property type="project" value="InterPro"/>
</dbReference>
<proteinExistence type="predicted"/>
<feature type="binding site" description="axial binding residue" evidence="9">
    <location>
        <position position="93"/>
    </location>
    <ligand>
        <name>heme c</name>
        <dbReference type="ChEBI" id="CHEBI:61717"/>
        <label>1</label>
    </ligand>
    <ligandPart>
        <name>Fe</name>
        <dbReference type="ChEBI" id="CHEBI:18248"/>
    </ligandPart>
</feature>
<dbReference type="PROSITE" id="PS51007">
    <property type="entry name" value="CYTC"/>
    <property type="match status" value="2"/>
</dbReference>
<feature type="binding site" description="covalent" evidence="8">
    <location>
        <position position="150"/>
    </location>
    <ligand>
        <name>heme c</name>
        <dbReference type="ChEBI" id="CHEBI:61717"/>
        <label>2</label>
    </ligand>
</feature>
<protein>
    <submittedName>
        <fullName evidence="12">Cytochrome c4</fullName>
    </submittedName>
</protein>
<organism evidence="12 13">
    <name type="scientific">Moraxella bovis</name>
    <dbReference type="NCBI Taxonomy" id="476"/>
    <lineage>
        <taxon>Bacteria</taxon>
        <taxon>Pseudomonadati</taxon>
        <taxon>Pseudomonadota</taxon>
        <taxon>Gammaproteobacteria</taxon>
        <taxon>Moraxellales</taxon>
        <taxon>Moraxellaceae</taxon>
        <taxon>Moraxella</taxon>
    </lineage>
</organism>
<evidence type="ECO:0000256" key="8">
    <source>
        <dbReference type="PIRSR" id="PIRSR000005-1"/>
    </source>
</evidence>
<feature type="signal peptide" evidence="10">
    <location>
        <begin position="1"/>
        <end position="30"/>
    </location>
</feature>
<evidence type="ECO:0000256" key="9">
    <source>
        <dbReference type="PIRSR" id="PIRSR000005-2"/>
    </source>
</evidence>
<dbReference type="GO" id="GO:0042597">
    <property type="term" value="C:periplasmic space"/>
    <property type="evidence" value="ECO:0007669"/>
    <property type="project" value="UniProtKB-SubCell"/>
</dbReference>
<dbReference type="InterPro" id="IPR036909">
    <property type="entry name" value="Cyt_c-like_dom_sf"/>
</dbReference>
<evidence type="ECO:0000313" key="13">
    <source>
        <dbReference type="Proteomes" id="UP000254133"/>
    </source>
</evidence>
<dbReference type="GO" id="GO:0020037">
    <property type="term" value="F:heme binding"/>
    <property type="evidence" value="ECO:0007669"/>
    <property type="project" value="InterPro"/>
</dbReference>
<feature type="binding site" description="axial binding residue" evidence="9">
    <location>
        <position position="151"/>
    </location>
    <ligand>
        <name>heme c</name>
        <dbReference type="ChEBI" id="CHEBI:61717"/>
        <label>2</label>
    </ligand>
    <ligandPart>
        <name>Fe</name>
        <dbReference type="ChEBI" id="CHEBI:18248"/>
    </ligandPart>
</feature>
<dbReference type="SUPFAM" id="SSF46626">
    <property type="entry name" value="Cytochrome c"/>
    <property type="match status" value="2"/>
</dbReference>
<dbReference type="Proteomes" id="UP000254133">
    <property type="component" value="Unassembled WGS sequence"/>
</dbReference>
<keyword evidence="10" id="KW-0732">Signal</keyword>
<dbReference type="InterPro" id="IPR050597">
    <property type="entry name" value="Cytochrome_c_Oxidase_Subunit"/>
</dbReference>
<keyword evidence="3 8" id="KW-0349">Heme</keyword>
<dbReference type="Gene3D" id="1.10.760.10">
    <property type="entry name" value="Cytochrome c-like domain"/>
    <property type="match status" value="2"/>
</dbReference>
<feature type="binding site" description="covalent" evidence="8">
    <location>
        <position position="147"/>
    </location>
    <ligand>
        <name>heme c</name>
        <dbReference type="ChEBI" id="CHEBI:61717"/>
        <label>2</label>
    </ligand>
</feature>
<sequence length="233" mass="24462">MKAMNLSAKAMLTKTLLATGFGFVALTATAAPTVPAFDIEAGKAIVDANCAACHGANGVSVAPAQPNLGGQNIKYLYKQLVDFKTGARKNGIMQAQLAGLTQQDLANVAGYYASQAPWLPGYGNKATNVAAQKLYLGGDKSRGIIPCAGCHDPKGAGNGWAAFPRIGGQHATYISTQLKLFRAAGREDEGLMAEQVRTNDSAKKDEKGMMQIVAAKLSDKDIKMLSEFISAVH</sequence>
<evidence type="ECO:0000259" key="11">
    <source>
        <dbReference type="PROSITE" id="PS51007"/>
    </source>
</evidence>
<evidence type="ECO:0000256" key="10">
    <source>
        <dbReference type="SAM" id="SignalP"/>
    </source>
</evidence>
<comment type="subcellular location">
    <subcellularLocation>
        <location evidence="1">Periplasm</location>
    </subcellularLocation>
</comment>
<feature type="domain" description="Cytochrome c" evidence="11">
    <location>
        <begin position="37"/>
        <end position="116"/>
    </location>
</feature>
<dbReference type="Pfam" id="PF00034">
    <property type="entry name" value="Cytochrom_C"/>
    <property type="match status" value="2"/>
</dbReference>
<feature type="binding site" description="covalent" evidence="8">
    <location>
        <position position="50"/>
    </location>
    <ligand>
        <name>heme c</name>
        <dbReference type="ChEBI" id="CHEBI:61717"/>
        <label>1</label>
    </ligand>
</feature>
<feature type="binding site" description="covalent" evidence="8">
    <location>
        <position position="53"/>
    </location>
    <ligand>
        <name>heme c</name>
        <dbReference type="ChEBI" id="CHEBI:61717"/>
        <label>1</label>
    </ligand>
</feature>
<keyword evidence="2" id="KW-0813">Transport</keyword>
<evidence type="ECO:0000256" key="1">
    <source>
        <dbReference type="ARBA" id="ARBA00004418"/>
    </source>
</evidence>
<dbReference type="PIRSF" id="PIRSF000005">
    <property type="entry name" value="Cytochrome_c4"/>
    <property type="match status" value="1"/>
</dbReference>
<feature type="binding site" description="axial binding residue" evidence="9">
    <location>
        <position position="54"/>
    </location>
    <ligand>
        <name>heme c</name>
        <dbReference type="ChEBI" id="CHEBI:61717"/>
        <label>1</label>
    </ligand>
    <ligandPart>
        <name>Fe</name>
        <dbReference type="ChEBI" id="CHEBI:18248"/>
    </ligandPart>
</feature>
<evidence type="ECO:0000256" key="7">
    <source>
        <dbReference type="ARBA" id="ARBA00023004"/>
    </source>
</evidence>
<dbReference type="InterPro" id="IPR009056">
    <property type="entry name" value="Cyt_c-like_dom"/>
</dbReference>
<evidence type="ECO:0000256" key="5">
    <source>
        <dbReference type="ARBA" id="ARBA00022764"/>
    </source>
</evidence>
<dbReference type="PANTHER" id="PTHR33751">
    <property type="entry name" value="CBB3-TYPE CYTOCHROME C OXIDASE SUBUNIT FIXP"/>
    <property type="match status" value="1"/>
</dbReference>